<evidence type="ECO:0000256" key="6">
    <source>
        <dbReference type="ARBA" id="ARBA00022801"/>
    </source>
</evidence>
<evidence type="ECO:0000256" key="9">
    <source>
        <dbReference type="ARBA" id="ARBA00023145"/>
    </source>
</evidence>
<comment type="similarity">
    <text evidence="2 11">Belongs to the peptidase M4 family.</text>
</comment>
<dbReference type="CDD" id="cd09597">
    <property type="entry name" value="M4_TLP"/>
    <property type="match status" value="1"/>
</dbReference>
<keyword evidence="5 11" id="KW-0732">Signal</keyword>
<dbReference type="Pfam" id="PF07504">
    <property type="entry name" value="FTP"/>
    <property type="match status" value="1"/>
</dbReference>
<dbReference type="Pfam" id="PF03413">
    <property type="entry name" value="PepSY"/>
    <property type="match status" value="1"/>
</dbReference>
<evidence type="ECO:0000259" key="14">
    <source>
        <dbReference type="Pfam" id="PF02868"/>
    </source>
</evidence>
<dbReference type="InterPro" id="IPR011096">
    <property type="entry name" value="FTP_domain"/>
</dbReference>
<evidence type="ECO:0000259" key="15">
    <source>
        <dbReference type="Pfam" id="PF03413"/>
    </source>
</evidence>
<feature type="region of interest" description="Disordered" evidence="12">
    <location>
        <begin position="27"/>
        <end position="50"/>
    </location>
</feature>
<dbReference type="InterPro" id="IPR027268">
    <property type="entry name" value="Peptidase_M4/M1_CTD_sf"/>
</dbReference>
<dbReference type="Proteomes" id="UP000274601">
    <property type="component" value="Unassembled WGS sequence"/>
</dbReference>
<protein>
    <recommendedName>
        <fullName evidence="11">Neutral metalloproteinase</fullName>
        <ecNumber evidence="11">3.4.24.-</ecNumber>
    </recommendedName>
</protein>
<evidence type="ECO:0000256" key="4">
    <source>
        <dbReference type="ARBA" id="ARBA00022723"/>
    </source>
</evidence>
<evidence type="ECO:0000256" key="8">
    <source>
        <dbReference type="ARBA" id="ARBA00023049"/>
    </source>
</evidence>
<evidence type="ECO:0000256" key="3">
    <source>
        <dbReference type="ARBA" id="ARBA00022670"/>
    </source>
</evidence>
<feature type="signal peptide" evidence="11">
    <location>
        <begin position="1"/>
        <end position="26"/>
    </location>
</feature>
<evidence type="ECO:0000256" key="2">
    <source>
        <dbReference type="ARBA" id="ARBA00009388"/>
    </source>
</evidence>
<evidence type="ECO:0000259" key="16">
    <source>
        <dbReference type="Pfam" id="PF07504"/>
    </source>
</evidence>
<comment type="function">
    <text evidence="11">Extracellular zinc metalloprotease.</text>
</comment>
<keyword evidence="18" id="KW-1185">Reference proteome</keyword>
<dbReference type="GO" id="GO:0006508">
    <property type="term" value="P:proteolysis"/>
    <property type="evidence" value="ECO:0007669"/>
    <property type="project" value="UniProtKB-KW"/>
</dbReference>
<dbReference type="Pfam" id="PF02868">
    <property type="entry name" value="Peptidase_M4_C"/>
    <property type="match status" value="1"/>
</dbReference>
<feature type="domain" description="PepSY" evidence="15">
    <location>
        <begin position="143"/>
        <end position="195"/>
    </location>
</feature>
<dbReference type="PRINTS" id="PR00730">
    <property type="entry name" value="THERMOLYSIN"/>
</dbReference>
<proteinExistence type="inferred from homology"/>
<feature type="active site" evidence="10">
    <location>
        <position position="326"/>
    </location>
</feature>
<keyword evidence="8 11" id="KW-0482">Metalloprotease</keyword>
<evidence type="ECO:0000259" key="13">
    <source>
        <dbReference type="Pfam" id="PF01447"/>
    </source>
</evidence>
<keyword evidence="4" id="KW-0479">Metal-binding</keyword>
<comment type="subcellular location">
    <subcellularLocation>
        <location evidence="11">Secreted</location>
    </subcellularLocation>
</comment>
<evidence type="ECO:0000256" key="10">
    <source>
        <dbReference type="PIRSR" id="PIRSR623612-1"/>
    </source>
</evidence>
<dbReference type="EMBL" id="RBWU01000008">
    <property type="protein sequence ID" value="RKS68321.1"/>
    <property type="molecule type" value="Genomic_DNA"/>
</dbReference>
<dbReference type="PANTHER" id="PTHR33794:SF1">
    <property type="entry name" value="BACILLOLYSIN"/>
    <property type="match status" value="1"/>
</dbReference>
<dbReference type="GO" id="GO:0004222">
    <property type="term" value="F:metalloendopeptidase activity"/>
    <property type="evidence" value="ECO:0007669"/>
    <property type="project" value="UniProtKB-UniRule"/>
</dbReference>
<dbReference type="PANTHER" id="PTHR33794">
    <property type="entry name" value="BACILLOLYSIN"/>
    <property type="match status" value="1"/>
</dbReference>
<dbReference type="GO" id="GO:0046872">
    <property type="term" value="F:metal ion binding"/>
    <property type="evidence" value="ECO:0007669"/>
    <property type="project" value="UniProtKB-UniRule"/>
</dbReference>
<comment type="cofactor">
    <cofactor evidence="1 11">
        <name>Zn(2+)</name>
        <dbReference type="ChEBI" id="CHEBI:29105"/>
    </cofactor>
</comment>
<dbReference type="InterPro" id="IPR023612">
    <property type="entry name" value="Peptidase_M4"/>
</dbReference>
<feature type="domain" description="FTP" evidence="16">
    <location>
        <begin position="78"/>
        <end position="111"/>
    </location>
</feature>
<dbReference type="Gene3D" id="3.10.450.490">
    <property type="match status" value="1"/>
</dbReference>
<feature type="domain" description="Peptidase M4" evidence="13">
    <location>
        <begin position="220"/>
        <end position="332"/>
    </location>
</feature>
<name>A0A495QAG4_9ACTN</name>
<keyword evidence="6 11" id="KW-0378">Hydrolase</keyword>
<feature type="active site" description="Proton donor" evidence="10">
    <location>
        <position position="415"/>
    </location>
</feature>
<gene>
    <name evidence="17" type="ORF">BZB76_6584</name>
</gene>
<dbReference type="GO" id="GO:0005576">
    <property type="term" value="C:extracellular region"/>
    <property type="evidence" value="ECO:0007669"/>
    <property type="project" value="UniProtKB-SubCell"/>
</dbReference>
<organism evidence="17 18">
    <name type="scientific">Actinomadura pelletieri DSM 43383</name>
    <dbReference type="NCBI Taxonomy" id="1120940"/>
    <lineage>
        <taxon>Bacteria</taxon>
        <taxon>Bacillati</taxon>
        <taxon>Actinomycetota</taxon>
        <taxon>Actinomycetes</taxon>
        <taxon>Streptosporangiales</taxon>
        <taxon>Thermomonosporaceae</taxon>
        <taxon>Actinomadura</taxon>
    </lineage>
</organism>
<comment type="caution">
    <text evidence="17">The sequence shown here is derived from an EMBL/GenBank/DDBJ whole genome shotgun (WGS) entry which is preliminary data.</text>
</comment>
<feature type="chain" id="PRO_5023061320" description="Neutral metalloproteinase" evidence="11">
    <location>
        <begin position="27"/>
        <end position="517"/>
    </location>
</feature>
<keyword evidence="11" id="KW-0964">Secreted</keyword>
<dbReference type="AlphaFoldDB" id="A0A495QAG4"/>
<dbReference type="InterPro" id="IPR025711">
    <property type="entry name" value="PepSY"/>
</dbReference>
<keyword evidence="3 11" id="KW-0645">Protease</keyword>
<reference evidence="17 18" key="1">
    <citation type="submission" date="2018-10" db="EMBL/GenBank/DDBJ databases">
        <title>Genomic Encyclopedia of Archaeal and Bacterial Type Strains, Phase II (KMG-II): from individual species to whole genera.</title>
        <authorList>
            <person name="Goeker M."/>
        </authorList>
    </citation>
    <scope>NUCLEOTIDE SEQUENCE [LARGE SCALE GENOMIC DNA]</scope>
    <source>
        <strain evidence="17 18">DSM 43383</strain>
    </source>
</reference>
<dbReference type="InterPro" id="IPR050728">
    <property type="entry name" value="Zinc_Metalloprotease_M4"/>
</dbReference>
<dbReference type="EC" id="3.4.24.-" evidence="11"/>
<evidence type="ECO:0000256" key="11">
    <source>
        <dbReference type="RuleBase" id="RU366073"/>
    </source>
</evidence>
<evidence type="ECO:0000256" key="7">
    <source>
        <dbReference type="ARBA" id="ARBA00022833"/>
    </source>
</evidence>
<dbReference type="Pfam" id="PF01447">
    <property type="entry name" value="Peptidase_M4"/>
    <property type="match status" value="1"/>
</dbReference>
<dbReference type="RefSeq" id="WP_246007350.1">
    <property type="nucleotide sequence ID" value="NZ_RBWU01000008.1"/>
</dbReference>
<evidence type="ECO:0000256" key="1">
    <source>
        <dbReference type="ARBA" id="ARBA00001947"/>
    </source>
</evidence>
<evidence type="ECO:0000256" key="5">
    <source>
        <dbReference type="ARBA" id="ARBA00022729"/>
    </source>
</evidence>
<keyword evidence="9" id="KW-0865">Zymogen</keyword>
<accession>A0A495QAG4</accession>
<evidence type="ECO:0000313" key="17">
    <source>
        <dbReference type="EMBL" id="RKS68321.1"/>
    </source>
</evidence>
<sequence length="517" mass="54111">MRHQTAIGAAALSVGLAVAMSAPATGATSRTAPAAPAKPDPRTVAASSADRAIAAQPSTFKLAAEDKIVDLGVTSGLSGLQYVAYTRTHAGLPVEGGDFVVVTNAAGSVLSTHVNQTRELDVDTKAKISAASAAKTSRGHVAKVEKVSTPKLTVLANGAGRLVYETVVTGTKKNNAPTIMHVYVDAKSGKVVESWDQVRDAADDRSFYHGTVDISTAATTMSDPQRGNVQCGGQNGRAYTGDSQWGNGSGTDMETACVDAMYAHQKEWDMLKDWLGRNGINGRGGGYPMRVALNAVNAYWNGSYTTYGHNQANNKQATSVDVVGHENGHAIFTTTPGGDSGGGNEKGGLNESTGDIFGTLTEFYINEPANLDPPDYLVGEEVDLVGRGPIRNMYNPQALQHPNCYSSQIPRTEVHAAAGPQNHWFYLLAEGSNPGGGKPTSPTCNNSTVTGIGIQKAGKIFMETLNRKTSSWTHARVRAASVAAAKQLFPGNSTECQTVKAAWSAVSVPQASGEPAC</sequence>
<feature type="domain" description="Peptidase M4 C-terminal" evidence="14">
    <location>
        <begin position="344"/>
        <end position="508"/>
    </location>
</feature>
<dbReference type="SUPFAM" id="SSF55486">
    <property type="entry name" value="Metalloproteases ('zincins'), catalytic domain"/>
    <property type="match status" value="1"/>
</dbReference>
<dbReference type="InterPro" id="IPR001570">
    <property type="entry name" value="Peptidase_M4_C_domain"/>
</dbReference>
<dbReference type="InterPro" id="IPR013856">
    <property type="entry name" value="Peptidase_M4_domain"/>
</dbReference>
<keyword evidence="7 11" id="KW-0862">Zinc</keyword>
<evidence type="ECO:0000313" key="18">
    <source>
        <dbReference type="Proteomes" id="UP000274601"/>
    </source>
</evidence>
<dbReference type="Gene3D" id="1.10.390.10">
    <property type="entry name" value="Neutral Protease Domain 2"/>
    <property type="match status" value="1"/>
</dbReference>
<evidence type="ECO:0000256" key="12">
    <source>
        <dbReference type="SAM" id="MobiDB-lite"/>
    </source>
</evidence>
<dbReference type="Gene3D" id="3.10.170.10">
    <property type="match status" value="1"/>
</dbReference>